<accession>A0A4R3JNG9</accession>
<dbReference type="EMBL" id="BHEO01000005">
    <property type="protein sequence ID" value="GBU04723.1"/>
    <property type="molecule type" value="Genomic_DNA"/>
</dbReference>
<dbReference type="GO" id="GO:0005886">
    <property type="term" value="C:plasma membrane"/>
    <property type="evidence" value="ECO:0007669"/>
    <property type="project" value="UniProtKB-SubCell"/>
</dbReference>
<evidence type="ECO:0000256" key="5">
    <source>
        <dbReference type="ARBA" id="ARBA00023136"/>
    </source>
</evidence>
<dbReference type="InterPro" id="IPR033479">
    <property type="entry name" value="dCache_1"/>
</dbReference>
<keyword evidence="10" id="KW-0808">Transferase</keyword>
<dbReference type="Proteomes" id="UP000702954">
    <property type="component" value="Unassembled WGS sequence"/>
</dbReference>
<comment type="caution">
    <text evidence="10">The sequence shown here is derived from an EMBL/GenBank/DDBJ whole genome shotgun (WGS) entry which is preliminary data.</text>
</comment>
<dbReference type="AlphaFoldDB" id="A0A4R3JNG9"/>
<keyword evidence="12" id="KW-1185">Reference proteome</keyword>
<evidence type="ECO:0000256" key="2">
    <source>
        <dbReference type="ARBA" id="ARBA00022475"/>
    </source>
</evidence>
<feature type="transmembrane region" description="Helical" evidence="6">
    <location>
        <begin position="12"/>
        <end position="34"/>
    </location>
</feature>
<keyword evidence="4 6" id="KW-1133">Transmembrane helix</keyword>
<evidence type="ECO:0000256" key="1">
    <source>
        <dbReference type="ARBA" id="ARBA00004651"/>
    </source>
</evidence>
<evidence type="ECO:0000313" key="10">
    <source>
        <dbReference type="EMBL" id="TCS66815.1"/>
    </source>
</evidence>
<organism evidence="10 11">
    <name type="scientific">Faecalimonas umbilicata</name>
    <dbReference type="NCBI Taxonomy" id="1912855"/>
    <lineage>
        <taxon>Bacteria</taxon>
        <taxon>Bacillati</taxon>
        <taxon>Bacillota</taxon>
        <taxon>Clostridia</taxon>
        <taxon>Lachnospirales</taxon>
        <taxon>Lachnospiraceae</taxon>
        <taxon>Faecalimonas</taxon>
    </lineage>
</organism>
<keyword evidence="2" id="KW-1003">Cell membrane</keyword>
<proteinExistence type="predicted"/>
<keyword evidence="3 6" id="KW-0812">Transmembrane</keyword>
<dbReference type="EMBL" id="SLZV01000017">
    <property type="protein sequence ID" value="TCS66815.1"/>
    <property type="molecule type" value="Genomic_DNA"/>
</dbReference>
<dbReference type="InterPro" id="IPR010559">
    <property type="entry name" value="Sig_transdc_His_kin_internal"/>
</dbReference>
<evidence type="ECO:0000256" key="4">
    <source>
        <dbReference type="ARBA" id="ARBA00022989"/>
    </source>
</evidence>
<evidence type="ECO:0000256" key="6">
    <source>
        <dbReference type="SAM" id="Phobius"/>
    </source>
</evidence>
<dbReference type="GO" id="GO:0000155">
    <property type="term" value="F:phosphorelay sensor kinase activity"/>
    <property type="evidence" value="ECO:0007669"/>
    <property type="project" value="InterPro"/>
</dbReference>
<evidence type="ECO:0000313" key="11">
    <source>
        <dbReference type="Proteomes" id="UP000294613"/>
    </source>
</evidence>
<evidence type="ECO:0000259" key="7">
    <source>
        <dbReference type="Pfam" id="PF02743"/>
    </source>
</evidence>
<reference evidence="10 11" key="2">
    <citation type="submission" date="2019-03" db="EMBL/GenBank/DDBJ databases">
        <title>Genomic Encyclopedia of Type Strains, Phase IV (KMG-IV): sequencing the most valuable type-strain genomes for metagenomic binning, comparative biology and taxonomic classification.</title>
        <authorList>
            <person name="Goeker M."/>
        </authorList>
    </citation>
    <scope>NUCLEOTIDE SEQUENCE [LARGE SCALE GENOMIC DNA]</scope>
    <source>
        <strain evidence="10 11">DSM 103426</strain>
    </source>
</reference>
<feature type="domain" description="Signal transduction histidine kinase internal region" evidence="8">
    <location>
        <begin position="393"/>
        <end position="453"/>
    </location>
</feature>
<protein>
    <submittedName>
        <fullName evidence="10">Two-component system sensor histidine kinase YesM</fullName>
    </submittedName>
</protein>
<name>A0A4R3JNG9_9FIRM</name>
<evidence type="ECO:0000259" key="8">
    <source>
        <dbReference type="Pfam" id="PF06580"/>
    </source>
</evidence>
<reference evidence="9 12" key="1">
    <citation type="journal article" date="2018" name="Int. J. Syst. Evol. Microbiol.">
        <title>Draft Genome Sequence of Faecalimonas umbilicata JCM 30896T, an Acetate-Producing Bacterium Isolated from Human Feces.</title>
        <authorList>
            <person name="Sakamoto M."/>
            <person name="Ikeyama N."/>
            <person name="Yuki M."/>
            <person name="Ohkuma M."/>
        </authorList>
    </citation>
    <scope>NUCLEOTIDE SEQUENCE [LARGE SCALE GENOMIC DNA]</scope>
    <source>
        <strain evidence="9 12">EGH7</strain>
    </source>
</reference>
<comment type="subcellular location">
    <subcellularLocation>
        <location evidence="1">Cell membrane</location>
        <topology evidence="1">Multi-pass membrane protein</topology>
    </subcellularLocation>
</comment>
<evidence type="ECO:0000313" key="12">
    <source>
        <dbReference type="Proteomes" id="UP000702954"/>
    </source>
</evidence>
<dbReference type="Pfam" id="PF02743">
    <property type="entry name" value="dCache_1"/>
    <property type="match status" value="1"/>
</dbReference>
<dbReference type="Gene3D" id="3.30.450.20">
    <property type="entry name" value="PAS domain"/>
    <property type="match status" value="2"/>
</dbReference>
<gene>
    <name evidence="10" type="ORF">EDD74_11772</name>
    <name evidence="9" type="ORF">FAEUMB_12640</name>
</gene>
<sequence length="454" mass="53207">MHKSQNFQNKSIIIFLLSIIIPIMILSSCLAYYLQNKIQTQNKTYFSTTLYSISSNMSTYFSDLKRLTLTPYIYDDIINFYTAVDNGQYTKKGPENYKVETYRKNYISCIQRLLITSREDILAISFLPQNLNNQMILTTTKNKDLIETSDYVYRKENWFIDSFISEEPFRYSISKPMPFMSSPSRVISSFHTVKNIYTKRNIGVIRIDSSLDNIQEMFQNVKLTPHSGFIIADQRGEPLYHVGNLDEETVPYLLTKNGKIRTSSDTYTLYRKNIDGMPWTLIFLSSDKDNRQTIIFIWTLAGVLSVLTMLFGCLFFRKNSRKTTFMLNSILNTMESASEGNLNVHVPQEVLSDKNFFVAKEFFMIGENLNKMIHQLDLYIQRSYKYEIQRQEAEYRALQNQVNPHFLYNTLNCFLSLNRLGMKQELENGILQLTHIFRYTCNNEKMTTVEKELV</sequence>
<dbReference type="PANTHER" id="PTHR34220">
    <property type="entry name" value="SENSOR HISTIDINE KINASE YPDA"/>
    <property type="match status" value="1"/>
</dbReference>
<dbReference type="Proteomes" id="UP000294613">
    <property type="component" value="Unassembled WGS sequence"/>
</dbReference>
<dbReference type="PROSITE" id="PS51257">
    <property type="entry name" value="PROKAR_LIPOPROTEIN"/>
    <property type="match status" value="1"/>
</dbReference>
<feature type="domain" description="Cache" evidence="7">
    <location>
        <begin position="38"/>
        <end position="282"/>
    </location>
</feature>
<feature type="transmembrane region" description="Helical" evidence="6">
    <location>
        <begin position="295"/>
        <end position="316"/>
    </location>
</feature>
<evidence type="ECO:0000313" key="9">
    <source>
        <dbReference type="EMBL" id="GBU04723.1"/>
    </source>
</evidence>
<dbReference type="Pfam" id="PF06580">
    <property type="entry name" value="His_kinase"/>
    <property type="match status" value="1"/>
</dbReference>
<dbReference type="PANTHER" id="PTHR34220:SF9">
    <property type="entry name" value="SIGNAL TRANSDUCTION HISTIDINE KINASE INTERNAL REGION DOMAIN-CONTAINING PROTEIN"/>
    <property type="match status" value="1"/>
</dbReference>
<dbReference type="InterPro" id="IPR050640">
    <property type="entry name" value="Bact_2-comp_sensor_kinase"/>
</dbReference>
<evidence type="ECO:0000256" key="3">
    <source>
        <dbReference type="ARBA" id="ARBA00022692"/>
    </source>
</evidence>
<dbReference type="RefSeq" id="WP_242990103.1">
    <property type="nucleotide sequence ID" value="NZ_BHEO01000005.1"/>
</dbReference>
<keyword evidence="5 6" id="KW-0472">Membrane</keyword>
<keyword evidence="10" id="KW-0418">Kinase</keyword>